<evidence type="ECO:0000256" key="1">
    <source>
        <dbReference type="ARBA" id="ARBA00000085"/>
    </source>
</evidence>
<dbReference type="SMART" id="SM00342">
    <property type="entry name" value="HTH_ARAC"/>
    <property type="match status" value="1"/>
</dbReference>
<dbReference type="PANTHER" id="PTHR43547">
    <property type="entry name" value="TWO-COMPONENT HISTIDINE KINASE"/>
    <property type="match status" value="1"/>
</dbReference>
<accession>A0AAJ6B4Z6</accession>
<dbReference type="FunFam" id="1.10.287.130:FF:000045">
    <property type="entry name" value="Two-component system sensor histidine kinase/response regulator"/>
    <property type="match status" value="1"/>
</dbReference>
<dbReference type="Pfam" id="PF00512">
    <property type="entry name" value="HisKA"/>
    <property type="match status" value="1"/>
</dbReference>
<dbReference type="PROSITE" id="PS00041">
    <property type="entry name" value="HTH_ARAC_FAMILY_1"/>
    <property type="match status" value="1"/>
</dbReference>
<proteinExistence type="predicted"/>
<dbReference type="PRINTS" id="PR00344">
    <property type="entry name" value="BCTRLSENSOR"/>
</dbReference>
<dbReference type="GO" id="GO:0000155">
    <property type="term" value="F:phosphorelay sensor kinase activity"/>
    <property type="evidence" value="ECO:0007669"/>
    <property type="project" value="InterPro"/>
</dbReference>
<keyword evidence="3 7" id="KW-0597">Phosphoprotein</keyword>
<evidence type="ECO:0000259" key="10">
    <source>
        <dbReference type="PROSITE" id="PS50109"/>
    </source>
</evidence>
<dbReference type="FunFam" id="2.60.40.10:FF:000791">
    <property type="entry name" value="Two-component system sensor histidine kinase/response regulator"/>
    <property type="match status" value="1"/>
</dbReference>
<keyword evidence="6" id="KW-0804">Transcription</keyword>
<keyword evidence="4" id="KW-0805">Transcription regulation</keyword>
<dbReference type="Pfam" id="PF02518">
    <property type="entry name" value="HATPase_c"/>
    <property type="match status" value="1"/>
</dbReference>
<reference evidence="12" key="1">
    <citation type="submission" date="2023-03" db="EMBL/GenBank/DDBJ databases">
        <title>Andean soil-derived lignocellulolytic bacterial consortium as a source of novel taxa and putative plastic-active enzymes.</title>
        <authorList>
            <person name="Diaz-Garcia L."/>
            <person name="Chuvochina M."/>
            <person name="Feuerriegel G."/>
            <person name="Bunk B."/>
            <person name="Sproer C."/>
            <person name="Streit W.R."/>
            <person name="Rodriguez L.M."/>
            <person name="Overmann J."/>
            <person name="Jimenez D.J."/>
        </authorList>
    </citation>
    <scope>NUCLEOTIDE SEQUENCE</scope>
    <source>
        <strain evidence="12">MAG 3858</strain>
    </source>
</reference>
<evidence type="ECO:0000256" key="6">
    <source>
        <dbReference type="ARBA" id="ARBA00023163"/>
    </source>
</evidence>
<dbReference type="SMART" id="SM00387">
    <property type="entry name" value="HATPase_c"/>
    <property type="match status" value="1"/>
</dbReference>
<dbReference type="PROSITE" id="PS50109">
    <property type="entry name" value="HIS_KIN"/>
    <property type="match status" value="1"/>
</dbReference>
<keyword evidence="8" id="KW-1133">Transmembrane helix</keyword>
<dbReference type="CDD" id="cd00075">
    <property type="entry name" value="HATPase"/>
    <property type="match status" value="1"/>
</dbReference>
<keyword evidence="5" id="KW-0238">DNA-binding</keyword>
<comment type="catalytic activity">
    <reaction evidence="1">
        <text>ATP + protein L-histidine = ADP + protein N-phospho-L-histidine.</text>
        <dbReference type="EC" id="2.7.13.3"/>
    </reaction>
</comment>
<protein>
    <recommendedName>
        <fullName evidence="2">histidine kinase</fullName>
        <ecNumber evidence="2">2.7.13.3</ecNumber>
    </recommendedName>
</protein>
<evidence type="ECO:0000256" key="2">
    <source>
        <dbReference type="ARBA" id="ARBA00012438"/>
    </source>
</evidence>
<dbReference type="InterPro" id="IPR018062">
    <property type="entry name" value="HTH_AraC-typ_CS"/>
</dbReference>
<dbReference type="InterPro" id="IPR004358">
    <property type="entry name" value="Sig_transdc_His_kin-like_C"/>
</dbReference>
<dbReference type="InterPro" id="IPR036097">
    <property type="entry name" value="HisK_dim/P_sf"/>
</dbReference>
<dbReference type="InterPro" id="IPR036890">
    <property type="entry name" value="HATPase_C_sf"/>
</dbReference>
<dbReference type="SUPFAM" id="SSF63829">
    <property type="entry name" value="Calcium-dependent phosphotriesterase"/>
    <property type="match status" value="3"/>
</dbReference>
<dbReference type="InterPro" id="IPR011123">
    <property type="entry name" value="Y_Y_Y"/>
</dbReference>
<gene>
    <name evidence="12" type="ORF">P0Y49_12700</name>
</gene>
<dbReference type="Gene3D" id="1.10.10.60">
    <property type="entry name" value="Homeodomain-like"/>
    <property type="match status" value="1"/>
</dbReference>
<dbReference type="FunFam" id="1.10.10.60:FF:000284">
    <property type="entry name" value="Two-component system sensor histidine kinase/response regulator"/>
    <property type="match status" value="1"/>
</dbReference>
<dbReference type="SUPFAM" id="SSF52172">
    <property type="entry name" value="CheY-like"/>
    <property type="match status" value="1"/>
</dbReference>
<sequence>MSPSFFWIKLPLLFIILFGYRSASAQEDKISFKHLTVENGLSQSSVLSIAQDSMGFMWFGTKDGLNKYNTRNFEIYKREKGNSSSLSSGQNVNALLTDSKGNLWVGTQKGLNRYLPESNSFKRYQYDPKRKSSLSNNIVRCIFEDNKGHIWVGTDSGLNKLIDDNRFVRFLPGKNDATGLANHLIKSVHQDHEGIMWVGTIQGLTRMQFENGKYHFQSYFHKKGDPESLIDNDVSVVFEDPKHNLWIGTHNNGLDLFDREKGTFRHFVTKKGDPNSISSNVIRRIKTDPDGRLWISTLHGINILDLNTFKFTVLNHNPEDPTSLNHNSIYDIVKDATGSMWVGTYFGGVNFYHANATPFRAYKTSSGKNGISSNVVSSIVEDQYHNLWIGTEAEGLNYFDRSSGKFTSFKHDSENPNSLSSNLVKAVSIDQNGEVWIGTYEGGLDVYLPDTKTFKHYKPNYADPKALNSNRIVCLLHDSKNRLWIGTRAQGIFIYNEEEDNFAPYHNPGNQHDLKFLRYLFEDSKKNIWIATNSGTYILDPVNNKIKRFKVNDNSTKFDDVNLIQEDSQGIIWLGSYDAGLIRYQPVKNKISFYTMKNGLPSNVILGILEDDHRNLWISTDNGLTKFDRKTFKNYTVEDGLPGNVFNYNSFYKDTQGQLYFGGYNGLVSFYPDQIKENKRIPKIIFTRLRLFNKTVAIGDESNLLSRNISLTKEITFSHSQNIFSVEFAVLNYIKSEKNKYAYKLEGLDKEWNYVTTPSATFYNLPSGTYKLLIKGSNNDGVWSNHPEEMIIHIKPPFWKTWWAYLIYAILFSAILFLVFRFLWIRALLRKEHEVYQMKMDFFTNVSHEIRTPLTLIIGPLENLINDTKEYPGINRRLLTVRKNAGRLTRLVNELMDFRKQEAGKMTLNVAPENIVVFAKEIFLSFQYLAIKHHIDYQFNNDEDQIEVYFDPEQLEKVFYNLLSNAFKFTPEYGIIILSVKRAEKGFVEIKVLDNGKGIPEESRDKLFTNFYQVKDPLSRNNGTGIGLALSKKIARLHHGDLILLPDPQPGEANVQTCFSLKLRTGNSHFKKSELSPQFINVESPALYQLPQDLGDIPDQDLLDEVPVEDQITVLIVEDNREIRDFIKQSLKYAYLIIEAEDGQQGMEIAFEKIPDIIVSDVMMPVMDGLELCRILKTDARTSHIPIILLTARSGNIHEVSGLKTGAEAYITKPFSIDVLQLNINNLLTLQNNMRRKFSQQMTLQPSNVLIESTDEEFLNKIMAIIEDNFSIDEFNVNVLAADVGMSTPILYKKIKALTGLTVNNFIKSVRLKRAAQLLKQQTYTVYEVAYMVGFSDSKYFSKEFTKQFGRTPSDYAEEAEA</sequence>
<feature type="modified residue" description="4-aspartylphosphate" evidence="7">
    <location>
        <position position="1161"/>
    </location>
</feature>
<dbReference type="Gene3D" id="3.40.50.2300">
    <property type="match status" value="1"/>
</dbReference>
<dbReference type="PROSITE" id="PS50110">
    <property type="entry name" value="RESPONSE_REGULATORY"/>
    <property type="match status" value="1"/>
</dbReference>
<dbReference type="Gene3D" id="2.130.10.10">
    <property type="entry name" value="YVTN repeat-like/Quinoprotein amine dehydrogenase"/>
    <property type="match status" value="4"/>
</dbReference>
<dbReference type="InterPro" id="IPR011006">
    <property type="entry name" value="CheY-like_superfamily"/>
</dbReference>
<dbReference type="Pfam" id="PF07494">
    <property type="entry name" value="Reg_prop"/>
    <property type="match status" value="10"/>
</dbReference>
<feature type="transmembrane region" description="Helical" evidence="8">
    <location>
        <begin position="802"/>
        <end position="824"/>
    </location>
</feature>
<dbReference type="Proteomes" id="UP001214530">
    <property type="component" value="Chromosome"/>
</dbReference>
<dbReference type="Pfam" id="PF07495">
    <property type="entry name" value="Y_Y_Y"/>
    <property type="match status" value="1"/>
</dbReference>
<dbReference type="PANTHER" id="PTHR43547:SF2">
    <property type="entry name" value="HYBRID SIGNAL TRANSDUCTION HISTIDINE KINASE C"/>
    <property type="match status" value="1"/>
</dbReference>
<dbReference type="InterPro" id="IPR009057">
    <property type="entry name" value="Homeodomain-like_sf"/>
</dbReference>
<dbReference type="InterPro" id="IPR013783">
    <property type="entry name" value="Ig-like_fold"/>
</dbReference>
<dbReference type="InterPro" id="IPR018060">
    <property type="entry name" value="HTH_AraC"/>
</dbReference>
<evidence type="ECO:0000256" key="4">
    <source>
        <dbReference type="ARBA" id="ARBA00023015"/>
    </source>
</evidence>
<evidence type="ECO:0000256" key="3">
    <source>
        <dbReference type="ARBA" id="ARBA00022553"/>
    </source>
</evidence>
<dbReference type="SMART" id="SM00388">
    <property type="entry name" value="HisKA"/>
    <property type="match status" value="1"/>
</dbReference>
<feature type="domain" description="HTH araC/xylS-type" evidence="9">
    <location>
        <begin position="1260"/>
        <end position="1359"/>
    </location>
</feature>
<dbReference type="SUPFAM" id="SSF55874">
    <property type="entry name" value="ATPase domain of HSP90 chaperone/DNA topoisomerase II/histidine kinase"/>
    <property type="match status" value="1"/>
</dbReference>
<dbReference type="SUPFAM" id="SSF46689">
    <property type="entry name" value="Homeodomain-like"/>
    <property type="match status" value="1"/>
</dbReference>
<dbReference type="InterPro" id="IPR015943">
    <property type="entry name" value="WD40/YVTN_repeat-like_dom_sf"/>
</dbReference>
<dbReference type="PROSITE" id="PS01124">
    <property type="entry name" value="HTH_ARAC_FAMILY_2"/>
    <property type="match status" value="1"/>
</dbReference>
<dbReference type="CDD" id="cd00082">
    <property type="entry name" value="HisKA"/>
    <property type="match status" value="1"/>
</dbReference>
<keyword evidence="8" id="KW-0812">Transmembrane</keyword>
<name>A0AAJ6B4Z6_9SPHI</name>
<dbReference type="GO" id="GO:0003700">
    <property type="term" value="F:DNA-binding transcription factor activity"/>
    <property type="evidence" value="ECO:0007669"/>
    <property type="project" value="InterPro"/>
</dbReference>
<dbReference type="Pfam" id="PF12833">
    <property type="entry name" value="HTH_18"/>
    <property type="match status" value="1"/>
</dbReference>
<feature type="domain" description="Response regulatory" evidence="11">
    <location>
        <begin position="1113"/>
        <end position="1228"/>
    </location>
</feature>
<dbReference type="InterPro" id="IPR005467">
    <property type="entry name" value="His_kinase_dom"/>
</dbReference>
<dbReference type="InterPro" id="IPR001789">
    <property type="entry name" value="Sig_transdc_resp-reg_receiver"/>
</dbReference>
<dbReference type="EC" id="2.7.13.3" evidence="2"/>
<dbReference type="SMART" id="SM00448">
    <property type="entry name" value="REC"/>
    <property type="match status" value="1"/>
</dbReference>
<dbReference type="Gene3D" id="2.60.40.10">
    <property type="entry name" value="Immunoglobulins"/>
    <property type="match status" value="1"/>
</dbReference>
<evidence type="ECO:0000313" key="12">
    <source>
        <dbReference type="EMBL" id="WEK17655.1"/>
    </source>
</evidence>
<evidence type="ECO:0000256" key="7">
    <source>
        <dbReference type="PROSITE-ProRule" id="PRU00169"/>
    </source>
</evidence>
<dbReference type="Pfam" id="PF00072">
    <property type="entry name" value="Response_reg"/>
    <property type="match status" value="1"/>
</dbReference>
<dbReference type="Gene3D" id="1.10.287.130">
    <property type="match status" value="1"/>
</dbReference>
<evidence type="ECO:0000259" key="9">
    <source>
        <dbReference type="PROSITE" id="PS01124"/>
    </source>
</evidence>
<dbReference type="InterPro" id="IPR011110">
    <property type="entry name" value="Reg_prop"/>
</dbReference>
<organism evidence="12 13">
    <name type="scientific">Candidatus Pedobacter colombiensis</name>
    <dbReference type="NCBI Taxonomy" id="3121371"/>
    <lineage>
        <taxon>Bacteria</taxon>
        <taxon>Pseudomonadati</taxon>
        <taxon>Bacteroidota</taxon>
        <taxon>Sphingobacteriia</taxon>
        <taxon>Sphingobacteriales</taxon>
        <taxon>Sphingobacteriaceae</taxon>
        <taxon>Pedobacter</taxon>
    </lineage>
</organism>
<dbReference type="GO" id="GO:0043565">
    <property type="term" value="F:sequence-specific DNA binding"/>
    <property type="evidence" value="ECO:0007669"/>
    <property type="project" value="InterPro"/>
</dbReference>
<dbReference type="CDD" id="cd17574">
    <property type="entry name" value="REC_OmpR"/>
    <property type="match status" value="1"/>
</dbReference>
<evidence type="ECO:0000259" key="11">
    <source>
        <dbReference type="PROSITE" id="PS50110"/>
    </source>
</evidence>
<dbReference type="InterPro" id="IPR003661">
    <property type="entry name" value="HisK_dim/P_dom"/>
</dbReference>
<dbReference type="Gene3D" id="3.30.565.10">
    <property type="entry name" value="Histidine kinase-like ATPase, C-terminal domain"/>
    <property type="match status" value="1"/>
</dbReference>
<evidence type="ECO:0000256" key="5">
    <source>
        <dbReference type="ARBA" id="ARBA00023125"/>
    </source>
</evidence>
<evidence type="ECO:0000256" key="8">
    <source>
        <dbReference type="SAM" id="Phobius"/>
    </source>
</evidence>
<dbReference type="SUPFAM" id="SSF47384">
    <property type="entry name" value="Homodimeric domain of signal transducing histidine kinase"/>
    <property type="match status" value="1"/>
</dbReference>
<dbReference type="EMBL" id="CP119313">
    <property type="protein sequence ID" value="WEK17655.1"/>
    <property type="molecule type" value="Genomic_DNA"/>
</dbReference>
<keyword evidence="8" id="KW-0472">Membrane</keyword>
<evidence type="ECO:0000313" key="13">
    <source>
        <dbReference type="Proteomes" id="UP001214530"/>
    </source>
</evidence>
<dbReference type="InterPro" id="IPR003594">
    <property type="entry name" value="HATPase_dom"/>
</dbReference>
<feature type="domain" description="Histidine kinase" evidence="10">
    <location>
        <begin position="845"/>
        <end position="1067"/>
    </location>
</feature>